<dbReference type="OrthoDB" id="2014935at2"/>
<feature type="transmembrane region" description="Helical" evidence="1">
    <location>
        <begin position="298"/>
        <end position="323"/>
    </location>
</feature>
<feature type="transmembrane region" description="Helical" evidence="1">
    <location>
        <begin position="195"/>
        <end position="219"/>
    </location>
</feature>
<feature type="transmembrane region" description="Helical" evidence="1">
    <location>
        <begin position="82"/>
        <end position="102"/>
    </location>
</feature>
<feature type="transmembrane region" description="Helical" evidence="1">
    <location>
        <begin position="158"/>
        <end position="183"/>
    </location>
</feature>
<evidence type="ECO:0000313" key="3">
    <source>
        <dbReference type="Proteomes" id="UP000294911"/>
    </source>
</evidence>
<feature type="transmembrane region" description="Helical" evidence="1">
    <location>
        <begin position="508"/>
        <end position="527"/>
    </location>
</feature>
<evidence type="ECO:0000313" key="2">
    <source>
        <dbReference type="EMBL" id="TCP56956.1"/>
    </source>
</evidence>
<dbReference type="EMBL" id="SLXQ01000001">
    <property type="protein sequence ID" value="TCP56956.1"/>
    <property type="molecule type" value="Genomic_DNA"/>
</dbReference>
<proteinExistence type="predicted"/>
<organism evidence="2 3">
    <name type="scientific">Tamaricihabitans halophyticus</name>
    <dbReference type="NCBI Taxonomy" id="1262583"/>
    <lineage>
        <taxon>Bacteria</taxon>
        <taxon>Bacillati</taxon>
        <taxon>Actinomycetota</taxon>
        <taxon>Actinomycetes</taxon>
        <taxon>Pseudonocardiales</taxon>
        <taxon>Pseudonocardiaceae</taxon>
        <taxon>Tamaricihabitans</taxon>
    </lineage>
</organism>
<feature type="transmembrane region" description="Helical" evidence="1">
    <location>
        <begin position="396"/>
        <end position="417"/>
    </location>
</feature>
<keyword evidence="3" id="KW-1185">Reference proteome</keyword>
<gene>
    <name evidence="2" type="ORF">EV191_101905</name>
</gene>
<reference evidence="2 3" key="1">
    <citation type="submission" date="2019-03" db="EMBL/GenBank/DDBJ databases">
        <title>Genomic Encyclopedia of Type Strains, Phase IV (KMG-IV): sequencing the most valuable type-strain genomes for metagenomic binning, comparative biology and taxonomic classification.</title>
        <authorList>
            <person name="Goeker M."/>
        </authorList>
    </citation>
    <scope>NUCLEOTIDE SEQUENCE [LARGE SCALE GENOMIC DNA]</scope>
    <source>
        <strain evidence="2 3">DSM 45765</strain>
    </source>
</reference>
<accession>A0A4V2SV50</accession>
<comment type="caution">
    <text evidence="2">The sequence shown here is derived from an EMBL/GenBank/DDBJ whole genome shotgun (WGS) entry which is preliminary data.</text>
</comment>
<feature type="transmembrane region" description="Helical" evidence="1">
    <location>
        <begin position="464"/>
        <end position="488"/>
    </location>
</feature>
<evidence type="ECO:0000256" key="1">
    <source>
        <dbReference type="SAM" id="Phobius"/>
    </source>
</evidence>
<feature type="transmembrane region" description="Helical" evidence="1">
    <location>
        <begin position="343"/>
        <end position="363"/>
    </location>
</feature>
<keyword evidence="1" id="KW-0812">Transmembrane</keyword>
<name>A0A4V2SV50_9PSEU</name>
<protein>
    <submittedName>
        <fullName evidence="2">ABC-2 type transport system permease protein</fullName>
    </submittedName>
</protein>
<keyword evidence="1" id="KW-1133">Transmembrane helix</keyword>
<keyword evidence="1" id="KW-0472">Membrane</keyword>
<feature type="transmembrane region" description="Helical" evidence="1">
    <location>
        <begin position="21"/>
        <end position="38"/>
    </location>
</feature>
<sequence>MSRAGLLGTGQLVRLALRRDRVSLPCWIVVLSVLPPMMGSTYTELYPSVAERAALTDTLGANPSIALLYGPAFDLSSPGGFVAWRIGGFGAVLIALFAIFTVTRHTRAEEDSGRAELLGSTVLGRYAMLTAALIVAGGASLLIGVLQALGLIGIGEPVAGSLALGFGMASAGLVFAGLAAISVQLATYARSANSLAATVVAVAFVLRGVGDATADVPWLSWLSPIGWTQQLRPFAGERWWVFALPVGCAVLFGLIGYLLLPRRDLAAGLLPERAGPARAGGALTGSLGLAWRLQRGSLIGWLVAMMLGGAIMGALADGIGQLLGDSPQVRQIMRQLGGQQAMVDAFLATVAGVFGLLAAMYGVQAALRMRAEEATLRLEPLLATKLSRLRWAAGHLVFAFFGTAVVLLAAGFAMGLAHGFRSADIGGGLTDVLAGSLVQLPASWLLVGLAVVLFGALPHFATAAWGLVAVAILLSLFGPVLRLPQLIVDASPFTHVPKLPGAEITATPLVWLTALVALALGVGLTAFRRRDLA</sequence>
<feature type="transmembrane region" description="Helical" evidence="1">
    <location>
        <begin position="239"/>
        <end position="260"/>
    </location>
</feature>
<dbReference type="RefSeq" id="WP_132875488.1">
    <property type="nucleotide sequence ID" value="NZ_SLXQ01000001.1"/>
</dbReference>
<dbReference type="AlphaFoldDB" id="A0A4V2SV50"/>
<feature type="transmembrane region" description="Helical" evidence="1">
    <location>
        <begin position="437"/>
        <end position="457"/>
    </location>
</feature>
<feature type="transmembrane region" description="Helical" evidence="1">
    <location>
        <begin position="123"/>
        <end position="146"/>
    </location>
</feature>
<dbReference type="Proteomes" id="UP000294911">
    <property type="component" value="Unassembled WGS sequence"/>
</dbReference>